<keyword evidence="2 3" id="KW-0812">Transmembrane</keyword>
<keyword evidence="4" id="KW-1185">Reference proteome</keyword>
<evidence type="ECO:0000256" key="2">
    <source>
        <dbReference type="SAM" id="Phobius"/>
    </source>
</evidence>
<dbReference type="STRING" id="595434.RISK_006703"/>
<gene>
    <name evidence="3" type="ORF">RISK_006703</name>
</gene>
<keyword evidence="2" id="KW-1133">Transmembrane helix</keyword>
<feature type="region of interest" description="Disordered" evidence="1">
    <location>
        <begin position="133"/>
        <end position="156"/>
    </location>
</feature>
<dbReference type="RefSeq" id="WP_047817481.1">
    <property type="nucleotide sequence ID" value="NZ_LECT01000055.1"/>
</dbReference>
<comment type="caution">
    <text evidence="3">The sequence shown here is derived from an EMBL/GenBank/DDBJ whole genome shotgun (WGS) entry which is preliminary data.</text>
</comment>
<dbReference type="SUPFAM" id="SSF53300">
    <property type="entry name" value="vWA-like"/>
    <property type="match status" value="1"/>
</dbReference>
<feature type="region of interest" description="Disordered" evidence="1">
    <location>
        <begin position="642"/>
        <end position="668"/>
    </location>
</feature>
<dbReference type="Proteomes" id="UP000036367">
    <property type="component" value="Unassembled WGS sequence"/>
</dbReference>
<proteinExistence type="predicted"/>
<evidence type="ECO:0000313" key="4">
    <source>
        <dbReference type="Proteomes" id="UP000036367"/>
    </source>
</evidence>
<dbReference type="AlphaFoldDB" id="A0A0J1E6P9"/>
<dbReference type="EMBL" id="LECT01000055">
    <property type="protein sequence ID" value="KLU01134.1"/>
    <property type="molecule type" value="Genomic_DNA"/>
</dbReference>
<protein>
    <submittedName>
        <fullName evidence="3">Transmembrane protein</fullName>
    </submittedName>
</protein>
<organism evidence="3 4">
    <name type="scientific">Rhodopirellula islandica</name>
    <dbReference type="NCBI Taxonomy" id="595434"/>
    <lineage>
        <taxon>Bacteria</taxon>
        <taxon>Pseudomonadati</taxon>
        <taxon>Planctomycetota</taxon>
        <taxon>Planctomycetia</taxon>
        <taxon>Pirellulales</taxon>
        <taxon>Pirellulaceae</taxon>
        <taxon>Rhodopirellula</taxon>
    </lineage>
</organism>
<dbReference type="OrthoDB" id="239512at2"/>
<sequence>MRNTLAEIREHLKDHPWLISMIFHTAALLVMGLWVFPDWMDREGQLITASFADLGDQESSFSLMPIAAIEMPELGDSDLEDEPVETSLTSELAELDLPELMPSAEGVEASALEKLLPTPETRLASIRKMMAEVGGSESTERSESTAEQIGAADGIESATQTVENAIRGELKQGDTLVVWLLDASISLQLNRDRMARRIREFYDEIGALSRPATSDGIEKHRLFSSVVAFGKGIQEVSRPSLVGVNAIDAMTRVPVDTSGVENTMAAVDGVLEHYRSKQRRKERLMVVLLTDESGDDVQKLEYTIANCRKSEAVVHVLGPTAVMGMQKGLQRWTAPAAGGGAEYFLTVDRGPESAVPQRIFLPYWHEADVPLKNVKMQPVSAMPWYGSAYRERVLSGFGPYALTRLALQTGGTFTLYDDGVSDQYDVGKLRQYMPSYRSVTDVRLSVQGSLLRSFVVQAADWTMQEKEQLAAPRMLFMGKRSPIDPTQFTAMYVTPAEFRSRFSVAIKRERARSEEALEALDQLLEDSQTNDWRALLEGEESARWRAAFSLAHGRSLASMARYHEYIAACDRAKNAIQSDTNMVTFMPSSRMNTSPGAALAEHATQVLSECVSEHRGTPWAELANWELEKPFGIEIQARSFPRPTPRIGVPRMPMSRSGGGAGISVPSL</sequence>
<dbReference type="CDD" id="cd00198">
    <property type="entry name" value="vWFA"/>
    <property type="match status" value="1"/>
</dbReference>
<name>A0A0J1E6P9_RHOIS</name>
<accession>A0A0J1E6P9</accession>
<dbReference type="InterPro" id="IPR036465">
    <property type="entry name" value="vWFA_dom_sf"/>
</dbReference>
<keyword evidence="2" id="KW-0472">Membrane</keyword>
<evidence type="ECO:0000256" key="1">
    <source>
        <dbReference type="SAM" id="MobiDB-lite"/>
    </source>
</evidence>
<evidence type="ECO:0000313" key="3">
    <source>
        <dbReference type="EMBL" id="KLU01134.1"/>
    </source>
</evidence>
<feature type="transmembrane region" description="Helical" evidence="2">
    <location>
        <begin position="17"/>
        <end position="36"/>
    </location>
</feature>
<reference evidence="3" key="1">
    <citation type="submission" date="2015-05" db="EMBL/GenBank/DDBJ databases">
        <title>Permanent draft genome of Rhodopirellula islandicus K833.</title>
        <authorList>
            <person name="Kizina J."/>
            <person name="Richter M."/>
            <person name="Glockner F.O."/>
            <person name="Harder J."/>
        </authorList>
    </citation>
    <scope>NUCLEOTIDE SEQUENCE [LARGE SCALE GENOMIC DNA]</scope>
    <source>
        <strain evidence="3">K833</strain>
    </source>
</reference>
<dbReference type="PATRIC" id="fig|595434.4.peg.6383"/>